<feature type="compositionally biased region" description="Low complexity" evidence="2">
    <location>
        <begin position="88"/>
        <end position="102"/>
    </location>
</feature>
<feature type="region of interest" description="Disordered" evidence="2">
    <location>
        <begin position="87"/>
        <end position="269"/>
    </location>
</feature>
<feature type="compositionally biased region" description="Low complexity" evidence="2">
    <location>
        <begin position="249"/>
        <end position="264"/>
    </location>
</feature>
<feature type="compositionally biased region" description="Polar residues" evidence="2">
    <location>
        <begin position="118"/>
        <end position="136"/>
    </location>
</feature>
<comment type="caution">
    <text evidence="3">The sequence shown here is derived from an EMBL/GenBank/DDBJ whole genome shotgun (WGS) entry which is preliminary data.</text>
</comment>
<dbReference type="EMBL" id="CAICTM010000406">
    <property type="protein sequence ID" value="CAB9509839.1"/>
    <property type="molecule type" value="Genomic_DNA"/>
</dbReference>
<feature type="compositionally biased region" description="Low complexity" evidence="2">
    <location>
        <begin position="190"/>
        <end position="204"/>
    </location>
</feature>
<accession>A0A9N8E1A4</accession>
<feature type="compositionally biased region" description="Polar residues" evidence="2">
    <location>
        <begin position="216"/>
        <end position="228"/>
    </location>
</feature>
<dbReference type="GO" id="GO:0005634">
    <property type="term" value="C:nucleus"/>
    <property type="evidence" value="ECO:0007669"/>
    <property type="project" value="TreeGrafter"/>
</dbReference>
<dbReference type="PANTHER" id="PTHR28678">
    <property type="entry name" value="CODANIN-1"/>
    <property type="match status" value="1"/>
</dbReference>
<evidence type="ECO:0000256" key="2">
    <source>
        <dbReference type="SAM" id="MobiDB-lite"/>
    </source>
</evidence>
<sequence length="1316" mass="147120">MDSSCHSQLRSCPCSSPIESTVGDAIVHDEQHRRLVDWLAASTGSTKDEDVECSSTPCTVADCRVRRVMVSFYILKELRAACKPFLESSTSSRSNNNSSSNSEDGRSPQKKHPPPMTQPNKPIQESYQDQFPSLASQQPQQQQTQKHDNSQERHQGKKKKKKRIRPVAAVAPAQGSSGVWGEIAKQTPMTTNTAFSSSSTSTKSWPRQDSHAWAKPQQNNFPPLSTANKPPIDTHNAKQTGAKAWGNNTATATRDPPQTTTQPRNNIGSQTLIIGSKNTAKINNKTTSKEFKTTVGSTKQDLLDGRKHVTFGIGPENQSVVNTPIKVASTTASSNNNNNNHQDNNDDLNRFVDIYCTLIWKNLVPSTVLELHLLMRLLHVKGNKENAPTAATCGDNQQKIFADTLFGGNDEHRVLLFAVKALRQLAPWLQVFGLSFWKDLIQSTAFRTHLPDLTKQLEDRIHKDQSSSALSSTQTTFASQTALLTLSFQHERDSRHHFKSQDEKTIYKNREETRDAFLYQLRAFLSIKGKVLEAQKQMAKIKSNCRVVLYSVMTVNLPWFAQFFCELLLQVGLVPLQENDKELFALAGSKEKLQKLHKRFSSKFVNGSGVNYNNTKLTFERNNKKHATIAPEEQAKEYFTGHQEFFFLFIMSTDSHRFNRHLQHQLVHLIRSSNNLDDGVGGVSSNNQETPLEEKMLKLQMLARFLGVIVFCPSWQEVSGKSTSVLQKGSDVAPVDLLHQLQRDPTGGLDLLDAVRASQNAGTLSLTTPWVIEFLKMASWDDTIGTRSRSYVQLVMMLREIQRELKCSLFESFITQQKTTPTFLVAVWCLESFFGEHVGLTEAASIPLSNELPSSTGTTDNTPILPRDEEKEQASSTIDATPLSFRMSTLFAVNPRLEDLVSLVSHLSRDDNIRASARSPGISRKLRPLMLSKGVAEHNGTGSLKNASADNPIDKLLVIEEAPAIAVLSATTASNKNSLEAKMVDTFFHQHKALKAICEFSVHRLLKSILGEIHDRYQDTSADATALVDDALEFLRASLEAKMDQSLTLLEPPDTPIKIHQLAVSLAVARGFETGAPLVRDLVVKASQEHVEKDLDTIQRCLFQGTTDHALDRKEPTHAEVLAAQLSSLTRKLNELKSRILDVLDNEASFDLVIVTLKELEPMVDEFVNSKNPRMPPEKQSRDHFEAIAELDEVSVRFVQFCIDRQMPPRIDSGKRWVGLDSFLHIASMLSVHPRRGFARIRRFFWDLESLEQTIRFSLETGSGKEVAERLTALANTTLLSPRRVEEVEVRAMRLGQDDIVEIAKAIVNDSIKSEA</sequence>
<feature type="compositionally biased region" description="Basic residues" evidence="2">
    <location>
        <begin position="155"/>
        <end position="165"/>
    </location>
</feature>
<dbReference type="InterPro" id="IPR040031">
    <property type="entry name" value="Codanin-1"/>
</dbReference>
<dbReference type="OrthoDB" id="76815at2759"/>
<organism evidence="3 4">
    <name type="scientific">Seminavis robusta</name>
    <dbReference type="NCBI Taxonomy" id="568900"/>
    <lineage>
        <taxon>Eukaryota</taxon>
        <taxon>Sar</taxon>
        <taxon>Stramenopiles</taxon>
        <taxon>Ochrophyta</taxon>
        <taxon>Bacillariophyta</taxon>
        <taxon>Bacillariophyceae</taxon>
        <taxon>Bacillariophycidae</taxon>
        <taxon>Naviculales</taxon>
        <taxon>Naviculaceae</taxon>
        <taxon>Seminavis</taxon>
    </lineage>
</organism>
<keyword evidence="1" id="KW-0175">Coiled coil</keyword>
<evidence type="ECO:0000313" key="4">
    <source>
        <dbReference type="Proteomes" id="UP001153069"/>
    </source>
</evidence>
<feature type="region of interest" description="Disordered" evidence="2">
    <location>
        <begin position="849"/>
        <end position="878"/>
    </location>
</feature>
<dbReference type="PANTHER" id="PTHR28678:SF1">
    <property type="entry name" value="CODANIN-1"/>
    <property type="match status" value="1"/>
</dbReference>
<protein>
    <submittedName>
        <fullName evidence="3">Uncharacterized protein</fullName>
    </submittedName>
</protein>
<proteinExistence type="predicted"/>
<reference evidence="3" key="1">
    <citation type="submission" date="2020-06" db="EMBL/GenBank/DDBJ databases">
        <authorList>
            <consortium name="Plant Systems Biology data submission"/>
        </authorList>
    </citation>
    <scope>NUCLEOTIDE SEQUENCE</scope>
    <source>
        <strain evidence="3">D6</strain>
    </source>
</reference>
<dbReference type="GO" id="GO:0006325">
    <property type="term" value="P:chromatin organization"/>
    <property type="evidence" value="ECO:0007669"/>
    <property type="project" value="TreeGrafter"/>
</dbReference>
<feature type="compositionally biased region" description="Polar residues" evidence="2">
    <location>
        <begin position="849"/>
        <end position="862"/>
    </location>
</feature>
<name>A0A9N8E1A4_9STRA</name>
<feature type="coiled-coil region" evidence="1">
    <location>
        <begin position="1119"/>
        <end position="1146"/>
    </location>
</feature>
<dbReference type="Proteomes" id="UP001153069">
    <property type="component" value="Unassembled WGS sequence"/>
</dbReference>
<feature type="compositionally biased region" description="Basic and acidic residues" evidence="2">
    <location>
        <begin position="145"/>
        <end position="154"/>
    </location>
</feature>
<gene>
    <name evidence="3" type="ORF">SEMRO_407_G136670.1</name>
</gene>
<evidence type="ECO:0000256" key="1">
    <source>
        <dbReference type="SAM" id="Coils"/>
    </source>
</evidence>
<keyword evidence="4" id="KW-1185">Reference proteome</keyword>
<evidence type="ECO:0000313" key="3">
    <source>
        <dbReference type="EMBL" id="CAB9509839.1"/>
    </source>
</evidence>